<evidence type="ECO:0000313" key="1">
    <source>
        <dbReference type="EMBL" id="ETN86826.1"/>
    </source>
</evidence>
<reference evidence="2" key="1">
    <citation type="journal article" date="2014" name="Nat. Genet.">
        <title>Genome of the human hookworm Necator americanus.</title>
        <authorList>
            <person name="Tang Y.T."/>
            <person name="Gao X."/>
            <person name="Rosa B.A."/>
            <person name="Abubucker S."/>
            <person name="Hallsworth-Pepin K."/>
            <person name="Martin J."/>
            <person name="Tyagi R."/>
            <person name="Heizer E."/>
            <person name="Zhang X."/>
            <person name="Bhonagiri-Palsikar V."/>
            <person name="Minx P."/>
            <person name="Warren W.C."/>
            <person name="Wang Q."/>
            <person name="Zhan B."/>
            <person name="Hotez P.J."/>
            <person name="Sternberg P.W."/>
            <person name="Dougall A."/>
            <person name="Gaze S.T."/>
            <person name="Mulvenna J."/>
            <person name="Sotillo J."/>
            <person name="Ranganathan S."/>
            <person name="Rabelo E.M."/>
            <person name="Wilson R.K."/>
            <person name="Felgner P.L."/>
            <person name="Bethony J."/>
            <person name="Hawdon J.M."/>
            <person name="Gasser R.B."/>
            <person name="Loukas A."/>
            <person name="Mitreva M."/>
        </authorList>
    </citation>
    <scope>NUCLEOTIDE SEQUENCE [LARGE SCALE GENOMIC DNA]</scope>
</reference>
<name>W2U0F9_NECAM</name>
<evidence type="ECO:0000313" key="2">
    <source>
        <dbReference type="Proteomes" id="UP000053676"/>
    </source>
</evidence>
<protein>
    <submittedName>
        <fullName evidence="1">Uncharacterized protein</fullName>
    </submittedName>
</protein>
<proteinExistence type="predicted"/>
<keyword evidence="2" id="KW-1185">Reference proteome</keyword>
<dbReference type="AlphaFoldDB" id="W2U0F9"/>
<sequence>MTQALSGGNISQENINISLKILRLDTHSNSNDALRDEKIIAAQDLRAADRGNKTAILPQHVLFGIEDLN</sequence>
<gene>
    <name evidence="1" type="ORF">NECAME_05818</name>
</gene>
<organism evidence="1 2">
    <name type="scientific">Necator americanus</name>
    <name type="common">Human hookworm</name>
    <dbReference type="NCBI Taxonomy" id="51031"/>
    <lineage>
        <taxon>Eukaryota</taxon>
        <taxon>Metazoa</taxon>
        <taxon>Ecdysozoa</taxon>
        <taxon>Nematoda</taxon>
        <taxon>Chromadorea</taxon>
        <taxon>Rhabditida</taxon>
        <taxon>Rhabditina</taxon>
        <taxon>Rhabditomorpha</taxon>
        <taxon>Strongyloidea</taxon>
        <taxon>Ancylostomatidae</taxon>
        <taxon>Bunostominae</taxon>
        <taxon>Necator</taxon>
    </lineage>
</organism>
<accession>W2U0F9</accession>
<dbReference type="KEGG" id="nai:NECAME_05818"/>
<dbReference type="Proteomes" id="UP000053676">
    <property type="component" value="Unassembled WGS sequence"/>
</dbReference>
<dbReference type="EMBL" id="KI657485">
    <property type="protein sequence ID" value="ETN86826.1"/>
    <property type="molecule type" value="Genomic_DNA"/>
</dbReference>